<feature type="transmembrane region" description="Helical" evidence="7">
    <location>
        <begin position="450"/>
        <end position="471"/>
    </location>
</feature>
<evidence type="ECO:0000256" key="5">
    <source>
        <dbReference type="ARBA" id="ARBA00023136"/>
    </source>
</evidence>
<sequence length="528" mass="58673">MAKGQRPQSMMGPTDFAASSECQDTSQYEIDNKRYTAPIISGDDKNEDVHIDIDEASRKALEKRLVRKVDWRLCTVAGILCSLNLMDSGIISSASVADDFFADLGLGVVCVNLGVHSGKCNIPVASYALCEDLWATPGILVDHNGIWHYYHGMKLLTRLPARTREGNSNKSEKCTAFINTWQQMVALRLLLGITQSAVFPGLSYLISTWYTRKEQQLRFAFLQSVEVIVVGLGIFLNYGVNHLNGTGGLAGWRWMFLVQGLLAIVVGFITYIWMVDFPENSHNSFRFLTTEEQDLAVTRISDDRGDVKPEKFSFSNCIMHFLDPKIYGFCALLFCLNLVSTSLSYFLPIILKTGMGFSEDHSIMLSAPPYFYAVIPVVISSILGDYYQLRGLVILFNCICTILGFGMLGFAGQDTVRYIGTYLATGGYVSNWAAMNAYQSSNIVGQWKRATFAAAATACNGLGGIAGAFIIRYNEAPRYMAAIWVSIGSHIIIIAFVGIFSTYFWYANSRQRKGTVLLEGTMGFRYTY</sequence>
<gene>
    <name evidence="8" type="ORF">DSL72_005749</name>
</gene>
<organism evidence="8 9">
    <name type="scientific">Monilinia vaccinii-corymbosi</name>
    <dbReference type="NCBI Taxonomy" id="61207"/>
    <lineage>
        <taxon>Eukaryota</taxon>
        <taxon>Fungi</taxon>
        <taxon>Dikarya</taxon>
        <taxon>Ascomycota</taxon>
        <taxon>Pezizomycotina</taxon>
        <taxon>Leotiomycetes</taxon>
        <taxon>Helotiales</taxon>
        <taxon>Sclerotiniaceae</taxon>
        <taxon>Monilinia</taxon>
    </lineage>
</organism>
<dbReference type="Pfam" id="PF07690">
    <property type="entry name" value="MFS_1"/>
    <property type="match status" value="1"/>
</dbReference>
<feature type="transmembrane region" description="Helical" evidence="7">
    <location>
        <begin position="370"/>
        <end position="387"/>
    </location>
</feature>
<feature type="transmembrane region" description="Helical" evidence="7">
    <location>
        <begin position="326"/>
        <end position="350"/>
    </location>
</feature>
<accession>A0A8A3PGM0</accession>
<dbReference type="SUPFAM" id="SSF103473">
    <property type="entry name" value="MFS general substrate transporter"/>
    <property type="match status" value="1"/>
</dbReference>
<feature type="region of interest" description="Disordered" evidence="6">
    <location>
        <begin position="1"/>
        <end position="21"/>
    </location>
</feature>
<dbReference type="PANTHER" id="PTHR43791:SF58">
    <property type="entry name" value="TRANSPORTER, PUTATIVE (AFU_ORTHOLOGUE AFUA_8G04470)-RELATED"/>
    <property type="match status" value="1"/>
</dbReference>
<name>A0A8A3PGM0_9HELO</name>
<feature type="transmembrane region" description="Helical" evidence="7">
    <location>
        <begin position="418"/>
        <end position="438"/>
    </location>
</feature>
<evidence type="ECO:0000313" key="9">
    <source>
        <dbReference type="Proteomes" id="UP000672032"/>
    </source>
</evidence>
<dbReference type="AlphaFoldDB" id="A0A8A3PGM0"/>
<reference evidence="8" key="1">
    <citation type="submission" date="2020-10" db="EMBL/GenBank/DDBJ databases">
        <title>Genome Sequence of Monilinia vaccinii-corymbosi Sheds Light on Mummy Berry Disease Infection of Blueberry and Mating Type.</title>
        <authorList>
            <person name="Yow A.G."/>
            <person name="Zhang Y."/>
            <person name="Bansal K."/>
            <person name="Eacker S.M."/>
            <person name="Sullivan S."/>
            <person name="Liachko I."/>
            <person name="Cubeta M.A."/>
            <person name="Rollins J.A."/>
            <person name="Ashrafi H."/>
        </authorList>
    </citation>
    <scope>NUCLEOTIDE SEQUENCE</scope>
    <source>
        <strain evidence="8">RL-1</strain>
    </source>
</reference>
<keyword evidence="4 7" id="KW-1133">Transmembrane helix</keyword>
<evidence type="ECO:0000256" key="7">
    <source>
        <dbReference type="SAM" id="Phobius"/>
    </source>
</evidence>
<dbReference type="OrthoDB" id="3639251at2759"/>
<feature type="transmembrane region" description="Helical" evidence="7">
    <location>
        <begin position="394"/>
        <end position="412"/>
    </location>
</feature>
<evidence type="ECO:0008006" key="10">
    <source>
        <dbReference type="Google" id="ProtNLM"/>
    </source>
</evidence>
<keyword evidence="3 7" id="KW-0812">Transmembrane</keyword>
<dbReference type="PANTHER" id="PTHR43791">
    <property type="entry name" value="PERMEASE-RELATED"/>
    <property type="match status" value="1"/>
</dbReference>
<dbReference type="Proteomes" id="UP000672032">
    <property type="component" value="Chromosome 4"/>
</dbReference>
<comment type="subcellular location">
    <subcellularLocation>
        <location evidence="1">Membrane</location>
        <topology evidence="1">Multi-pass membrane protein</topology>
    </subcellularLocation>
</comment>
<dbReference type="InterPro" id="IPR036259">
    <property type="entry name" value="MFS_trans_sf"/>
</dbReference>
<evidence type="ECO:0000256" key="4">
    <source>
        <dbReference type="ARBA" id="ARBA00022989"/>
    </source>
</evidence>
<dbReference type="GO" id="GO:0022857">
    <property type="term" value="F:transmembrane transporter activity"/>
    <property type="evidence" value="ECO:0007669"/>
    <property type="project" value="InterPro"/>
</dbReference>
<evidence type="ECO:0000256" key="3">
    <source>
        <dbReference type="ARBA" id="ARBA00022692"/>
    </source>
</evidence>
<evidence type="ECO:0000256" key="2">
    <source>
        <dbReference type="ARBA" id="ARBA00022448"/>
    </source>
</evidence>
<dbReference type="EMBL" id="CP063408">
    <property type="protein sequence ID" value="QSZ34161.1"/>
    <property type="molecule type" value="Genomic_DNA"/>
</dbReference>
<evidence type="ECO:0000313" key="8">
    <source>
        <dbReference type="EMBL" id="QSZ34161.1"/>
    </source>
</evidence>
<protein>
    <recommendedName>
        <fullName evidence="10">Major facilitator superfamily (MFS) profile domain-containing protein</fullName>
    </recommendedName>
</protein>
<feature type="transmembrane region" description="Helical" evidence="7">
    <location>
        <begin position="219"/>
        <end position="240"/>
    </location>
</feature>
<evidence type="ECO:0000256" key="6">
    <source>
        <dbReference type="SAM" id="MobiDB-lite"/>
    </source>
</evidence>
<dbReference type="GO" id="GO:0016020">
    <property type="term" value="C:membrane"/>
    <property type="evidence" value="ECO:0007669"/>
    <property type="project" value="UniProtKB-SubCell"/>
</dbReference>
<keyword evidence="2" id="KW-0813">Transport</keyword>
<keyword evidence="5 7" id="KW-0472">Membrane</keyword>
<feature type="transmembrane region" description="Helical" evidence="7">
    <location>
        <begin position="185"/>
        <end position="207"/>
    </location>
</feature>
<feature type="transmembrane region" description="Helical" evidence="7">
    <location>
        <begin position="252"/>
        <end position="274"/>
    </location>
</feature>
<dbReference type="Gene3D" id="1.20.1250.20">
    <property type="entry name" value="MFS general substrate transporter like domains"/>
    <property type="match status" value="1"/>
</dbReference>
<evidence type="ECO:0000256" key="1">
    <source>
        <dbReference type="ARBA" id="ARBA00004141"/>
    </source>
</evidence>
<proteinExistence type="predicted"/>
<dbReference type="InterPro" id="IPR011701">
    <property type="entry name" value="MFS"/>
</dbReference>
<feature type="transmembrane region" description="Helical" evidence="7">
    <location>
        <begin position="483"/>
        <end position="506"/>
    </location>
</feature>
<keyword evidence="9" id="KW-1185">Reference proteome</keyword>